<keyword evidence="9 14" id="KW-0472">Membrane</keyword>
<dbReference type="GO" id="GO:0005634">
    <property type="term" value="C:nucleus"/>
    <property type="evidence" value="ECO:0007669"/>
    <property type="project" value="UniProtKB-SubCell"/>
</dbReference>
<dbReference type="GO" id="GO:0016020">
    <property type="term" value="C:membrane"/>
    <property type="evidence" value="ECO:0007669"/>
    <property type="project" value="UniProtKB-SubCell"/>
</dbReference>
<evidence type="ECO:0000259" key="15">
    <source>
        <dbReference type="PROSITE" id="PS51745"/>
    </source>
</evidence>
<dbReference type="InterPro" id="IPR008590">
    <property type="entry name" value="TMEM_230/134"/>
</dbReference>
<keyword evidence="5 13" id="KW-0678">Repressor</keyword>
<dbReference type="Pfam" id="PF05915">
    <property type="entry name" value="TMEM_230_134"/>
    <property type="match status" value="1"/>
</dbReference>
<evidence type="ECO:0000256" key="9">
    <source>
        <dbReference type="ARBA" id="ARBA00023136"/>
    </source>
</evidence>
<feature type="transmembrane region" description="Helical" evidence="14">
    <location>
        <begin position="235"/>
        <end position="252"/>
    </location>
</feature>
<keyword evidence="12 13" id="KW-0927">Auxin signaling pathway</keyword>
<dbReference type="Proteomes" id="UP001279734">
    <property type="component" value="Unassembled WGS sequence"/>
</dbReference>
<keyword evidence="17" id="KW-1185">Reference proteome</keyword>
<comment type="subunit">
    <text evidence="13">Homodimers and heterodimers.</text>
</comment>
<dbReference type="GO" id="GO:0006355">
    <property type="term" value="P:regulation of DNA-templated transcription"/>
    <property type="evidence" value="ECO:0007669"/>
    <property type="project" value="InterPro"/>
</dbReference>
<dbReference type="EMBL" id="BSYO01000016">
    <property type="protein sequence ID" value="GMH15982.1"/>
    <property type="molecule type" value="Genomic_DNA"/>
</dbReference>
<keyword evidence="7 14" id="KW-1133">Transmembrane helix</keyword>
<dbReference type="Pfam" id="PF02309">
    <property type="entry name" value="AUX_IAA"/>
    <property type="match status" value="1"/>
</dbReference>
<accession>A0AAD3SRV4</accession>
<dbReference type="AlphaFoldDB" id="A0AAD3SRV4"/>
<gene>
    <name evidence="16" type="ORF">Nepgr_017823</name>
</gene>
<sequence length="318" mass="36002">MILPSFTRVYGSFRSLQGTENQSFCSRAQMVGWPPIRSFRKNTMVSTSTKHEEGTEDKSGLGCLYVKVSMDGAPYLRKVDLKAYSNYTDLSSALDDMFSCFTIGQYHSHGFSSCNGRCESFFSDLLHNSDHVLTYEDKDGDWMLVGDVPWKMFIVTCKRLRIVKGSEAIGLAPGAPEKSRTVDSFREFNGARRDILSSLICTSTVLSPGLCAFLFELFEFHGISPQCHIGGEPSQGYGLLVLGILAFLPGFYETRIAYYSWRGAKGYHFTSIPDCFCKRKKKKLQFPWHSKTSLAHINGAEEKIRLPLFFYMQSHSYW</sequence>
<evidence type="ECO:0000256" key="10">
    <source>
        <dbReference type="ARBA" id="ARBA00023163"/>
    </source>
</evidence>
<keyword evidence="8 13" id="KW-0805">Transcription regulation</keyword>
<keyword evidence="11 13" id="KW-0539">Nucleus</keyword>
<dbReference type="InterPro" id="IPR053793">
    <property type="entry name" value="PB1-like"/>
</dbReference>
<name>A0AAD3SRV4_NEPGR</name>
<feature type="domain" description="PB1" evidence="15">
    <location>
        <begin position="63"/>
        <end position="165"/>
    </location>
</feature>
<comment type="function">
    <text evidence="13">Aux/IAA proteins are short-lived transcriptional factors that function as repressors of early auxin response genes at low auxin concentrations.</text>
</comment>
<feature type="transmembrane region" description="Helical" evidence="14">
    <location>
        <begin position="195"/>
        <end position="215"/>
    </location>
</feature>
<comment type="caution">
    <text evidence="16">The sequence shown here is derived from an EMBL/GenBank/DDBJ whole genome shotgun (WGS) entry which is preliminary data.</text>
</comment>
<dbReference type="GO" id="GO:0009734">
    <property type="term" value="P:auxin-activated signaling pathway"/>
    <property type="evidence" value="ECO:0007669"/>
    <property type="project" value="UniProtKB-UniRule"/>
</dbReference>
<dbReference type="SUPFAM" id="SSF54277">
    <property type="entry name" value="CAD &amp; PB1 domains"/>
    <property type="match status" value="1"/>
</dbReference>
<evidence type="ECO:0000256" key="6">
    <source>
        <dbReference type="ARBA" id="ARBA00022692"/>
    </source>
</evidence>
<protein>
    <recommendedName>
        <fullName evidence="13">Auxin-responsive protein</fullName>
    </recommendedName>
</protein>
<evidence type="ECO:0000256" key="7">
    <source>
        <dbReference type="ARBA" id="ARBA00022989"/>
    </source>
</evidence>
<evidence type="ECO:0000313" key="16">
    <source>
        <dbReference type="EMBL" id="GMH15982.1"/>
    </source>
</evidence>
<evidence type="ECO:0000256" key="3">
    <source>
        <dbReference type="ARBA" id="ARBA00006728"/>
    </source>
</evidence>
<keyword evidence="10 13" id="KW-0804">Transcription</keyword>
<comment type="similarity">
    <text evidence="4">Belongs to the TMEM134/TMEM230 family.</text>
</comment>
<evidence type="ECO:0000256" key="11">
    <source>
        <dbReference type="ARBA" id="ARBA00023242"/>
    </source>
</evidence>
<evidence type="ECO:0000256" key="4">
    <source>
        <dbReference type="ARBA" id="ARBA00007743"/>
    </source>
</evidence>
<evidence type="ECO:0000256" key="5">
    <source>
        <dbReference type="ARBA" id="ARBA00022491"/>
    </source>
</evidence>
<dbReference type="PANTHER" id="PTHR31734:SF257">
    <property type="entry name" value="AUXIN-RESPONSIVE PROTEIN"/>
    <property type="match status" value="1"/>
</dbReference>
<comment type="subcellular location">
    <subcellularLocation>
        <location evidence="2">Membrane</location>
        <topology evidence="2">Multi-pass membrane protein</topology>
    </subcellularLocation>
    <subcellularLocation>
        <location evidence="1 13">Nucleus</location>
    </subcellularLocation>
</comment>
<evidence type="ECO:0000256" key="8">
    <source>
        <dbReference type="ARBA" id="ARBA00023015"/>
    </source>
</evidence>
<dbReference type="InterPro" id="IPR003311">
    <property type="entry name" value="AUX_IAA"/>
</dbReference>
<dbReference type="PANTHER" id="PTHR31734">
    <property type="entry name" value="AUXIN-RESPONSIVE PROTEIN IAA17"/>
    <property type="match status" value="1"/>
</dbReference>
<evidence type="ECO:0000256" key="13">
    <source>
        <dbReference type="RuleBase" id="RU004549"/>
    </source>
</evidence>
<dbReference type="InterPro" id="IPR033389">
    <property type="entry name" value="AUX/IAA_dom"/>
</dbReference>
<evidence type="ECO:0000256" key="14">
    <source>
        <dbReference type="SAM" id="Phobius"/>
    </source>
</evidence>
<evidence type="ECO:0000256" key="2">
    <source>
        <dbReference type="ARBA" id="ARBA00004141"/>
    </source>
</evidence>
<evidence type="ECO:0000313" key="17">
    <source>
        <dbReference type="Proteomes" id="UP001279734"/>
    </source>
</evidence>
<dbReference type="Gene3D" id="3.10.20.90">
    <property type="entry name" value="Phosphatidylinositol 3-kinase Catalytic Subunit, Chain A, domain 1"/>
    <property type="match status" value="1"/>
</dbReference>
<keyword evidence="6 14" id="KW-0812">Transmembrane</keyword>
<comment type="similarity">
    <text evidence="3 13">Belongs to the Aux/IAA family.</text>
</comment>
<organism evidence="16 17">
    <name type="scientific">Nepenthes gracilis</name>
    <name type="common">Slender pitcher plant</name>
    <dbReference type="NCBI Taxonomy" id="150966"/>
    <lineage>
        <taxon>Eukaryota</taxon>
        <taxon>Viridiplantae</taxon>
        <taxon>Streptophyta</taxon>
        <taxon>Embryophyta</taxon>
        <taxon>Tracheophyta</taxon>
        <taxon>Spermatophyta</taxon>
        <taxon>Magnoliopsida</taxon>
        <taxon>eudicotyledons</taxon>
        <taxon>Gunneridae</taxon>
        <taxon>Pentapetalae</taxon>
        <taxon>Caryophyllales</taxon>
        <taxon>Nepenthaceae</taxon>
        <taxon>Nepenthes</taxon>
    </lineage>
</organism>
<dbReference type="FunFam" id="3.10.20.90:FF:000078">
    <property type="entry name" value="Auxin-responsive protein"/>
    <property type="match status" value="1"/>
</dbReference>
<proteinExistence type="inferred from homology"/>
<reference evidence="16" key="1">
    <citation type="submission" date="2023-05" db="EMBL/GenBank/DDBJ databases">
        <title>Nepenthes gracilis genome sequencing.</title>
        <authorList>
            <person name="Fukushima K."/>
        </authorList>
    </citation>
    <scope>NUCLEOTIDE SEQUENCE</scope>
    <source>
        <strain evidence="16">SING2019-196</strain>
    </source>
</reference>
<evidence type="ECO:0000256" key="12">
    <source>
        <dbReference type="ARBA" id="ARBA00023294"/>
    </source>
</evidence>
<dbReference type="PROSITE" id="PS51745">
    <property type="entry name" value="PB1"/>
    <property type="match status" value="1"/>
</dbReference>
<evidence type="ECO:0000256" key="1">
    <source>
        <dbReference type="ARBA" id="ARBA00004123"/>
    </source>
</evidence>